<sequence length="129" mass="15033">MFCCLVAKLHSASEHAKSICQMNKFKLMVTINSLNPARVRIPVTKKLKQILAHENRMKSFLSLQKFQEGDIEVWTIMFQQRKEPLFSHKIHSGDRNRLSPTSVEWGGFRRNRAHRVKDEERTGRPSVTT</sequence>
<dbReference type="AlphaFoldDB" id="A0A4Y2R7J3"/>
<name>A0A4Y2R7J3_ARAVE</name>
<comment type="caution">
    <text evidence="1">The sequence shown here is derived from an EMBL/GenBank/DDBJ whole genome shotgun (WGS) entry which is preliminary data.</text>
</comment>
<proteinExistence type="predicted"/>
<dbReference type="EMBL" id="BGPR01225320">
    <property type="protein sequence ID" value="GBN70775.1"/>
    <property type="molecule type" value="Genomic_DNA"/>
</dbReference>
<reference evidence="1 2" key="1">
    <citation type="journal article" date="2019" name="Sci. Rep.">
        <title>Orb-weaving spider Araneus ventricosus genome elucidates the spidroin gene catalogue.</title>
        <authorList>
            <person name="Kono N."/>
            <person name="Nakamura H."/>
            <person name="Ohtoshi R."/>
            <person name="Moran D.A.P."/>
            <person name="Shinohara A."/>
            <person name="Yoshida Y."/>
            <person name="Fujiwara M."/>
            <person name="Mori M."/>
            <person name="Tomita M."/>
            <person name="Arakawa K."/>
        </authorList>
    </citation>
    <scope>NUCLEOTIDE SEQUENCE [LARGE SCALE GENOMIC DNA]</scope>
</reference>
<accession>A0A4Y2R7J3</accession>
<keyword evidence="2" id="KW-1185">Reference proteome</keyword>
<gene>
    <name evidence="1" type="ORF">AVEN_265431_1</name>
</gene>
<dbReference type="OrthoDB" id="9884289at2759"/>
<evidence type="ECO:0000313" key="1">
    <source>
        <dbReference type="EMBL" id="GBN70775.1"/>
    </source>
</evidence>
<organism evidence="1 2">
    <name type="scientific">Araneus ventricosus</name>
    <name type="common">Orbweaver spider</name>
    <name type="synonym">Epeira ventricosa</name>
    <dbReference type="NCBI Taxonomy" id="182803"/>
    <lineage>
        <taxon>Eukaryota</taxon>
        <taxon>Metazoa</taxon>
        <taxon>Ecdysozoa</taxon>
        <taxon>Arthropoda</taxon>
        <taxon>Chelicerata</taxon>
        <taxon>Arachnida</taxon>
        <taxon>Araneae</taxon>
        <taxon>Araneomorphae</taxon>
        <taxon>Entelegynae</taxon>
        <taxon>Araneoidea</taxon>
        <taxon>Araneidae</taxon>
        <taxon>Araneus</taxon>
    </lineage>
</organism>
<evidence type="ECO:0000313" key="2">
    <source>
        <dbReference type="Proteomes" id="UP000499080"/>
    </source>
</evidence>
<protein>
    <submittedName>
        <fullName evidence="1">Uncharacterized protein</fullName>
    </submittedName>
</protein>
<dbReference type="Proteomes" id="UP000499080">
    <property type="component" value="Unassembled WGS sequence"/>
</dbReference>